<gene>
    <name evidence="1" type="ORF">METZ01_LOCUS83473</name>
</gene>
<sequence>MVSDNTSTATLLMANKGAELVLRP</sequence>
<organism evidence="1">
    <name type="scientific">marine metagenome</name>
    <dbReference type="NCBI Taxonomy" id="408172"/>
    <lineage>
        <taxon>unclassified sequences</taxon>
        <taxon>metagenomes</taxon>
        <taxon>ecological metagenomes</taxon>
    </lineage>
</organism>
<name>A0A381UR25_9ZZZZ</name>
<accession>A0A381UR25</accession>
<reference evidence="1" key="1">
    <citation type="submission" date="2018-05" db="EMBL/GenBank/DDBJ databases">
        <authorList>
            <person name="Lanie J.A."/>
            <person name="Ng W.-L."/>
            <person name="Kazmierczak K.M."/>
            <person name="Andrzejewski T.M."/>
            <person name="Davidsen T.M."/>
            <person name="Wayne K.J."/>
            <person name="Tettelin H."/>
            <person name="Glass J.I."/>
            <person name="Rusch D."/>
            <person name="Podicherti R."/>
            <person name="Tsui H.-C.T."/>
            <person name="Winkler M.E."/>
        </authorList>
    </citation>
    <scope>NUCLEOTIDE SEQUENCE</scope>
</reference>
<proteinExistence type="predicted"/>
<protein>
    <submittedName>
        <fullName evidence="1">Uncharacterized protein</fullName>
    </submittedName>
</protein>
<dbReference type="EMBL" id="UINC01006956">
    <property type="protein sequence ID" value="SVA30619.1"/>
    <property type="molecule type" value="Genomic_DNA"/>
</dbReference>
<dbReference type="AlphaFoldDB" id="A0A381UR25"/>
<evidence type="ECO:0000313" key="1">
    <source>
        <dbReference type="EMBL" id="SVA30619.1"/>
    </source>
</evidence>